<keyword evidence="1" id="KW-1133">Transmembrane helix</keyword>
<organism evidence="2">
    <name type="scientific">Megavirus baoshan</name>
    <dbReference type="NCBI Taxonomy" id="2496520"/>
    <lineage>
        <taxon>Viruses</taxon>
        <taxon>Varidnaviria</taxon>
        <taxon>Bamfordvirae</taxon>
        <taxon>Nucleocytoviricota</taxon>
        <taxon>Megaviricetes</taxon>
        <taxon>Imitervirales</taxon>
        <taxon>Mimiviridae</taxon>
        <taxon>Megamimivirinae</taxon>
        <taxon>Megavirus</taxon>
        <taxon>Megavirus baoshanense</taxon>
    </lineage>
</organism>
<reference evidence="2" key="1">
    <citation type="submission" date="2018-03" db="EMBL/GenBank/DDBJ databases">
        <title>Draft genome sequences of Megaviruse, new member of the family Mimiviridae isolated from water in Shanghai, China.</title>
        <authorList>
            <person name="Xia Y."/>
        </authorList>
    </citation>
    <scope>NUCLEOTIDE SEQUENCE</scope>
    <source>
        <strain evidence="2">SH</strain>
    </source>
</reference>
<proteinExistence type="predicted"/>
<feature type="transmembrane region" description="Helical" evidence="1">
    <location>
        <begin position="75"/>
        <end position="99"/>
    </location>
</feature>
<evidence type="ECO:0000313" key="2">
    <source>
        <dbReference type="EMBL" id="UFX99731.1"/>
    </source>
</evidence>
<dbReference type="EMBL" id="MH046811">
    <property type="protein sequence ID" value="UFX99731.1"/>
    <property type="molecule type" value="Genomic_DNA"/>
</dbReference>
<sequence>MQQGTHAKKKYTIKDENIVKYSYCKAVTIFNLPLADKEPGNNAFCYFNLCKGYTEKQLKKDIMKIHNKRLKTNNVYLILLLIIILNMVQNTIDIITFLIEARPSIINHKMIIFHHNSCMT</sequence>
<name>A0A8K1W9C0_9VIRU</name>
<keyword evidence="1" id="KW-0812">Transmembrane</keyword>
<keyword evidence="1" id="KW-0472">Membrane</keyword>
<protein>
    <submittedName>
        <fullName evidence="2">Uncharacterized protein</fullName>
    </submittedName>
</protein>
<evidence type="ECO:0000256" key="1">
    <source>
        <dbReference type="SAM" id="Phobius"/>
    </source>
</evidence>
<accession>A0A8K1W9C0</accession>
<gene>
    <name evidence="2" type="ORF">Mb0097</name>
</gene>